<protein>
    <recommendedName>
        <fullName evidence="3">ANTAR domain-containing protein</fullName>
    </recommendedName>
</protein>
<sequence length="88" mass="9045">MSARQAELEGLLGSAQQVAALVAARGRGDVEGARQLTRHLVTEGDLAGGALLVAELALGLLAEAGDESLDAVVGRLNLELMALPRRSD</sequence>
<evidence type="ECO:0000313" key="2">
    <source>
        <dbReference type="Proteomes" id="UP001268542"/>
    </source>
</evidence>
<dbReference type="RefSeq" id="WP_315735245.1">
    <property type="nucleotide sequence ID" value="NZ_JAVYII010000009.1"/>
</dbReference>
<evidence type="ECO:0008006" key="3">
    <source>
        <dbReference type="Google" id="ProtNLM"/>
    </source>
</evidence>
<comment type="caution">
    <text evidence="1">The sequence shown here is derived from an EMBL/GenBank/DDBJ whole genome shotgun (WGS) entry which is preliminary data.</text>
</comment>
<accession>A0ABU3Q0A5</accession>
<dbReference type="EMBL" id="JAVYII010000009">
    <property type="protein sequence ID" value="MDT9594958.1"/>
    <property type="molecule type" value="Genomic_DNA"/>
</dbReference>
<dbReference type="Proteomes" id="UP001268542">
    <property type="component" value="Unassembled WGS sequence"/>
</dbReference>
<name>A0ABU3Q0A5_9ACTN</name>
<proteinExistence type="predicted"/>
<reference evidence="1 2" key="1">
    <citation type="submission" date="2023-08" db="EMBL/GenBank/DDBJ databases">
        <title>Nocardioides seae sp. nov., a bacterium isolated from a soil.</title>
        <authorList>
            <person name="Wang X."/>
        </authorList>
    </citation>
    <scope>NUCLEOTIDE SEQUENCE [LARGE SCALE GENOMIC DNA]</scope>
    <source>
        <strain evidence="1 2">YZH12</strain>
    </source>
</reference>
<gene>
    <name evidence="1" type="ORF">RDV89_17855</name>
</gene>
<evidence type="ECO:0000313" key="1">
    <source>
        <dbReference type="EMBL" id="MDT9594958.1"/>
    </source>
</evidence>
<keyword evidence="2" id="KW-1185">Reference proteome</keyword>
<organism evidence="1 2">
    <name type="scientific">Nocardioides imazamoxiresistens</name>
    <dbReference type="NCBI Taxonomy" id="3231893"/>
    <lineage>
        <taxon>Bacteria</taxon>
        <taxon>Bacillati</taxon>
        <taxon>Actinomycetota</taxon>
        <taxon>Actinomycetes</taxon>
        <taxon>Propionibacteriales</taxon>
        <taxon>Nocardioidaceae</taxon>
        <taxon>Nocardioides</taxon>
    </lineage>
</organism>